<accession>A0A8H6AJ25</accession>
<name>A0A8H6AJ25_9HELO</name>
<dbReference type="AlphaFoldDB" id="A0A8H6AJ25"/>
<dbReference type="EMBL" id="JABFCT010000026">
    <property type="protein sequence ID" value="KAF5868302.1"/>
    <property type="molecule type" value="Genomic_DNA"/>
</dbReference>
<evidence type="ECO:0000313" key="2">
    <source>
        <dbReference type="Proteomes" id="UP000531561"/>
    </source>
</evidence>
<organism evidence="1 2">
    <name type="scientific">Botrytis fragariae</name>
    <dbReference type="NCBI Taxonomy" id="1964551"/>
    <lineage>
        <taxon>Eukaryota</taxon>
        <taxon>Fungi</taxon>
        <taxon>Dikarya</taxon>
        <taxon>Ascomycota</taxon>
        <taxon>Pezizomycotina</taxon>
        <taxon>Leotiomycetes</taxon>
        <taxon>Helotiales</taxon>
        <taxon>Sclerotiniaceae</taxon>
        <taxon>Botrytis</taxon>
    </lineage>
</organism>
<comment type="caution">
    <text evidence="1">The sequence shown here is derived from an EMBL/GenBank/DDBJ whole genome shotgun (WGS) entry which is preliminary data.</text>
</comment>
<dbReference type="RefSeq" id="XP_037187251.1">
    <property type="nucleotide sequence ID" value="XM_037337871.1"/>
</dbReference>
<protein>
    <submittedName>
        <fullName evidence="1">Putative lsm domain protein</fullName>
    </submittedName>
</protein>
<proteinExistence type="predicted"/>
<evidence type="ECO:0000313" key="1">
    <source>
        <dbReference type="EMBL" id="KAF5868302.1"/>
    </source>
</evidence>
<dbReference type="OrthoDB" id="368909at2759"/>
<keyword evidence="2" id="KW-1185">Reference proteome</keyword>
<dbReference type="GeneID" id="59261563"/>
<sequence>MTSLAPLPSTEIPESPARKEAHAYLQNLLCKTLLVHTTDHRMFRGNSSVPILTSM</sequence>
<gene>
    <name evidence="1" type="ORF">Bfra_007499</name>
</gene>
<reference evidence="1 2" key="1">
    <citation type="journal article" date="2020" name="Phytopathology">
        <title>A high-quality genome resource of Botrytis fragariae, a new and rapidly spreading fungal pathogen causing strawberry gray mold in the U.S.A.</title>
        <authorList>
            <person name="Wu Y."/>
            <person name="Saski C.A."/>
            <person name="Schnabel G."/>
            <person name="Xiao S."/>
            <person name="Hu M."/>
        </authorList>
    </citation>
    <scope>NUCLEOTIDE SEQUENCE [LARGE SCALE GENOMIC DNA]</scope>
    <source>
        <strain evidence="1 2">BVB16</strain>
    </source>
</reference>
<dbReference type="Proteomes" id="UP000531561">
    <property type="component" value="Unassembled WGS sequence"/>
</dbReference>